<protein>
    <submittedName>
        <fullName evidence="1">Uncharacterized protein</fullName>
    </submittedName>
</protein>
<dbReference type="EMBL" id="BAABME010005701">
    <property type="protein sequence ID" value="GAA0166353.1"/>
    <property type="molecule type" value="Genomic_DNA"/>
</dbReference>
<proteinExistence type="predicted"/>
<keyword evidence="2" id="KW-1185">Reference proteome</keyword>
<dbReference type="AlphaFoldDB" id="A0AAV3QUP9"/>
<reference evidence="1 2" key="1">
    <citation type="submission" date="2024-01" db="EMBL/GenBank/DDBJ databases">
        <title>The complete chloroplast genome sequence of Lithospermum erythrorhizon: insights into the phylogenetic relationship among Boraginaceae species and the maternal lineages of purple gromwells.</title>
        <authorList>
            <person name="Okada T."/>
            <person name="Watanabe K."/>
        </authorList>
    </citation>
    <scope>NUCLEOTIDE SEQUENCE [LARGE SCALE GENOMIC DNA]</scope>
</reference>
<gene>
    <name evidence="1" type="ORF">LIER_21524</name>
</gene>
<sequence length="114" mass="13011">MQAPSKNMMNAPMAEMPNNPPLQQHAFQFYTGKCKEQRNLVPLSMTYAKSEVVENVDPGNSKNDGNSPSWGLQHLQVRRIIIFQVFLDGWIGKAMHPLAMKNVSLKRNWSRWVG</sequence>
<evidence type="ECO:0000313" key="2">
    <source>
        <dbReference type="Proteomes" id="UP001454036"/>
    </source>
</evidence>
<comment type="caution">
    <text evidence="1">The sequence shown here is derived from an EMBL/GenBank/DDBJ whole genome shotgun (WGS) entry which is preliminary data.</text>
</comment>
<dbReference type="Proteomes" id="UP001454036">
    <property type="component" value="Unassembled WGS sequence"/>
</dbReference>
<name>A0AAV3QUP9_LITER</name>
<accession>A0AAV3QUP9</accession>
<evidence type="ECO:0000313" key="1">
    <source>
        <dbReference type="EMBL" id="GAA0166353.1"/>
    </source>
</evidence>
<organism evidence="1 2">
    <name type="scientific">Lithospermum erythrorhizon</name>
    <name type="common">Purple gromwell</name>
    <name type="synonym">Lithospermum officinale var. erythrorhizon</name>
    <dbReference type="NCBI Taxonomy" id="34254"/>
    <lineage>
        <taxon>Eukaryota</taxon>
        <taxon>Viridiplantae</taxon>
        <taxon>Streptophyta</taxon>
        <taxon>Embryophyta</taxon>
        <taxon>Tracheophyta</taxon>
        <taxon>Spermatophyta</taxon>
        <taxon>Magnoliopsida</taxon>
        <taxon>eudicotyledons</taxon>
        <taxon>Gunneridae</taxon>
        <taxon>Pentapetalae</taxon>
        <taxon>asterids</taxon>
        <taxon>lamiids</taxon>
        <taxon>Boraginales</taxon>
        <taxon>Boraginaceae</taxon>
        <taxon>Boraginoideae</taxon>
        <taxon>Lithospermeae</taxon>
        <taxon>Lithospermum</taxon>
    </lineage>
</organism>